<accession>Q01QE6</accession>
<feature type="domain" description="ABC3 transporter permease C-terminal" evidence="8">
    <location>
        <begin position="357"/>
        <end position="472"/>
    </location>
</feature>
<name>Q01QE6_SOLUE</name>
<comment type="similarity">
    <text evidence="6">Belongs to the ABC-4 integral membrane protein family.</text>
</comment>
<feature type="transmembrane region" description="Helical" evidence="7">
    <location>
        <begin position="445"/>
        <end position="466"/>
    </location>
</feature>
<dbReference type="PANTHER" id="PTHR30572:SF4">
    <property type="entry name" value="ABC TRANSPORTER PERMEASE YTRF"/>
    <property type="match status" value="1"/>
</dbReference>
<evidence type="ECO:0000256" key="4">
    <source>
        <dbReference type="ARBA" id="ARBA00022989"/>
    </source>
</evidence>
<dbReference type="PANTHER" id="PTHR30572">
    <property type="entry name" value="MEMBRANE COMPONENT OF TRANSPORTER-RELATED"/>
    <property type="match status" value="1"/>
</dbReference>
<feature type="transmembrane region" description="Helical" evidence="7">
    <location>
        <begin position="497"/>
        <end position="516"/>
    </location>
</feature>
<feature type="transmembrane region" description="Helical" evidence="7">
    <location>
        <begin position="755"/>
        <end position="779"/>
    </location>
</feature>
<evidence type="ECO:0008006" key="11">
    <source>
        <dbReference type="Google" id="ProtNLM"/>
    </source>
</evidence>
<keyword evidence="4 7" id="KW-1133">Transmembrane helix</keyword>
<feature type="transmembrane region" description="Helical" evidence="7">
    <location>
        <begin position="354"/>
        <end position="375"/>
    </location>
</feature>
<feature type="transmembrane region" description="Helical" evidence="7">
    <location>
        <begin position="86"/>
        <end position="108"/>
    </location>
</feature>
<protein>
    <recommendedName>
        <fullName evidence="11">Permease</fullName>
    </recommendedName>
</protein>
<evidence type="ECO:0000313" key="10">
    <source>
        <dbReference type="EMBL" id="ABJ88124.1"/>
    </source>
</evidence>
<dbReference type="NCBIfam" id="NF038403">
    <property type="entry name" value="perm_prefix_1"/>
    <property type="match status" value="1"/>
</dbReference>
<dbReference type="Pfam" id="PF12704">
    <property type="entry name" value="MacB_PCD"/>
    <property type="match status" value="1"/>
</dbReference>
<dbReference type="NCBIfam" id="TIGR03434">
    <property type="entry name" value="ADOP"/>
    <property type="match status" value="1"/>
</dbReference>
<feature type="domain" description="MacB-like periplasmic core" evidence="9">
    <location>
        <begin position="87"/>
        <end position="300"/>
    </location>
</feature>
<evidence type="ECO:0000256" key="6">
    <source>
        <dbReference type="ARBA" id="ARBA00038076"/>
    </source>
</evidence>
<evidence type="ECO:0000256" key="1">
    <source>
        <dbReference type="ARBA" id="ARBA00004651"/>
    </source>
</evidence>
<sequence>MLGIFHRRNLDRELDDEIAAHLAMQEEEFRRQGMSAESARAAARRAFGGVAQTKEDYRDQRRGALFATAGQDVRYTLRGLRRAPGFTAAAVISLALGIGANTAIFSLFHTLMLRLLPVTNPHELVSLYRTGGWGKGYVSYPLYREVAKRTDLFTGVVARTGVVKARFTARPGGREQFVQREFVTGNYFQVLGVPAETGRLFTDDDNRTPGAHPVAVISDALWRNRYGADPDILGTKILVDEQPFTVIGVAAPGFGGVEAERRAEVWIPAMMSGMNVNSTGTWWLWIVARRRPEVSARQLQPAMYVLMQQHLNATYQNSYNAAFRKRALEQRLEVRDAGVGLSLLRDDFGRPLNVLMAAVGLVLLAACANVANLLLARGAARQKEIALRLSLGATRARLVRQALTESALLAIAGGTLGIALAWWGQHTLVRFLPESAGDPFGVSPGNAVLFFTLAIAALSALLFGIAPALRSTAVDPAAGLRAGGGSRSGSPFLRRTLVVSQVAFSVVLVALAALFGHNLFALRGVDLGFHNQNVVAFSLDFPRKLRAEVRTPIRQLAGQLELLPGVTSVSFGFPGPFLMGVSSASIRVPGSERTAHEPADVETGHIASRYFETIGTPLVLGREFRSDDIDSARRVAIVNEAFVRAFLPGEMHPDARRLSFDDSKPEGGEPTFIVGVVRDIHHAGIQTPSKPTVYIPIDQDKNAGNPTILLRTQAAPAALVPTLYRELARVSPAIALADVRTLRQQVDDSIFQQRMLAAIGGFFGTLALVLAAVGLYGVVSYSAARRTAEIGIRIALGAARTQVVWMILRDALLLVAVGLALGFPAALAAARTVASILFGIEPTDPFTFAGTAFTLAVVGVSAAFLPARRAATVEPSRVLRHE</sequence>
<gene>
    <name evidence="10" type="ordered locus">Acid_7213</name>
</gene>
<dbReference type="EMBL" id="CP000473">
    <property type="protein sequence ID" value="ABJ88124.1"/>
    <property type="molecule type" value="Genomic_DNA"/>
</dbReference>
<feature type="transmembrane region" description="Helical" evidence="7">
    <location>
        <begin position="407"/>
        <end position="425"/>
    </location>
</feature>
<evidence type="ECO:0000259" key="9">
    <source>
        <dbReference type="Pfam" id="PF12704"/>
    </source>
</evidence>
<dbReference type="InterPro" id="IPR025857">
    <property type="entry name" value="MacB_PCD"/>
</dbReference>
<dbReference type="eggNOG" id="COG0577">
    <property type="taxonomic scope" value="Bacteria"/>
</dbReference>
<dbReference type="OrthoDB" id="5933722at2"/>
<organism evidence="10">
    <name type="scientific">Solibacter usitatus (strain Ellin6076)</name>
    <dbReference type="NCBI Taxonomy" id="234267"/>
    <lineage>
        <taxon>Bacteria</taxon>
        <taxon>Pseudomonadati</taxon>
        <taxon>Acidobacteriota</taxon>
        <taxon>Terriglobia</taxon>
        <taxon>Bryobacterales</taxon>
        <taxon>Solibacteraceae</taxon>
        <taxon>Candidatus Solibacter</taxon>
    </lineage>
</organism>
<dbReference type="HOGENOM" id="CLU_009433_1_0_0"/>
<feature type="transmembrane region" description="Helical" evidence="7">
    <location>
        <begin position="846"/>
        <end position="867"/>
    </location>
</feature>
<keyword evidence="3 7" id="KW-0812">Transmembrane</keyword>
<evidence type="ECO:0000256" key="3">
    <source>
        <dbReference type="ARBA" id="ARBA00022692"/>
    </source>
</evidence>
<dbReference type="InterPro" id="IPR050250">
    <property type="entry name" value="Macrolide_Exporter_MacB"/>
</dbReference>
<reference evidence="10" key="1">
    <citation type="submission" date="2006-10" db="EMBL/GenBank/DDBJ databases">
        <title>Complete sequence of Solibacter usitatus Ellin6076.</title>
        <authorList>
            <consortium name="US DOE Joint Genome Institute"/>
            <person name="Copeland A."/>
            <person name="Lucas S."/>
            <person name="Lapidus A."/>
            <person name="Barry K."/>
            <person name="Detter J.C."/>
            <person name="Glavina del Rio T."/>
            <person name="Hammon N."/>
            <person name="Israni S."/>
            <person name="Dalin E."/>
            <person name="Tice H."/>
            <person name="Pitluck S."/>
            <person name="Thompson L.S."/>
            <person name="Brettin T."/>
            <person name="Bruce D."/>
            <person name="Han C."/>
            <person name="Tapia R."/>
            <person name="Gilna P."/>
            <person name="Schmutz J."/>
            <person name="Larimer F."/>
            <person name="Land M."/>
            <person name="Hauser L."/>
            <person name="Kyrpides N."/>
            <person name="Mikhailova N."/>
            <person name="Janssen P.H."/>
            <person name="Kuske C.R."/>
            <person name="Richardson P."/>
        </authorList>
    </citation>
    <scope>NUCLEOTIDE SEQUENCE</scope>
    <source>
        <strain evidence="10">Ellin6076</strain>
    </source>
</reference>
<feature type="transmembrane region" description="Helical" evidence="7">
    <location>
        <begin position="811"/>
        <end position="840"/>
    </location>
</feature>
<dbReference type="KEGG" id="sus:Acid_7213"/>
<dbReference type="Pfam" id="PF02687">
    <property type="entry name" value="FtsX"/>
    <property type="match status" value="2"/>
</dbReference>
<dbReference type="InterPro" id="IPR017800">
    <property type="entry name" value="ADOP"/>
</dbReference>
<dbReference type="GO" id="GO:0005886">
    <property type="term" value="C:plasma membrane"/>
    <property type="evidence" value="ECO:0007669"/>
    <property type="project" value="UniProtKB-SubCell"/>
</dbReference>
<comment type="subcellular location">
    <subcellularLocation>
        <location evidence="1">Cell membrane</location>
        <topology evidence="1">Multi-pass membrane protein</topology>
    </subcellularLocation>
</comment>
<dbReference type="InParanoid" id="Q01QE6"/>
<dbReference type="InterPro" id="IPR047928">
    <property type="entry name" value="Perm_prefix_1"/>
</dbReference>
<proteinExistence type="inferred from homology"/>
<evidence type="ECO:0000256" key="5">
    <source>
        <dbReference type="ARBA" id="ARBA00023136"/>
    </source>
</evidence>
<dbReference type="GO" id="GO:0022857">
    <property type="term" value="F:transmembrane transporter activity"/>
    <property type="evidence" value="ECO:0007669"/>
    <property type="project" value="TreeGrafter"/>
</dbReference>
<dbReference type="AlphaFoldDB" id="Q01QE6"/>
<feature type="domain" description="ABC3 transporter permease C-terminal" evidence="8">
    <location>
        <begin position="762"/>
        <end position="875"/>
    </location>
</feature>
<evidence type="ECO:0000256" key="2">
    <source>
        <dbReference type="ARBA" id="ARBA00022475"/>
    </source>
</evidence>
<keyword evidence="2" id="KW-1003">Cell membrane</keyword>
<evidence type="ECO:0000259" key="8">
    <source>
        <dbReference type="Pfam" id="PF02687"/>
    </source>
</evidence>
<evidence type="ECO:0000256" key="7">
    <source>
        <dbReference type="SAM" id="Phobius"/>
    </source>
</evidence>
<keyword evidence="5 7" id="KW-0472">Membrane</keyword>
<dbReference type="InterPro" id="IPR003838">
    <property type="entry name" value="ABC3_permease_C"/>
</dbReference>
<dbReference type="STRING" id="234267.Acid_7213"/>